<feature type="chain" id="PRO_5045958525" description="DUF11 domain-containing protein" evidence="1">
    <location>
        <begin position="24"/>
        <end position="155"/>
    </location>
</feature>
<dbReference type="InterPro" id="IPR047589">
    <property type="entry name" value="DUF11_rpt"/>
</dbReference>
<organism evidence="2 3">
    <name type="scientific">Pseudoalteromonas shioyasakiensis</name>
    <dbReference type="NCBI Taxonomy" id="1190813"/>
    <lineage>
        <taxon>Bacteria</taxon>
        <taxon>Pseudomonadati</taxon>
        <taxon>Pseudomonadota</taxon>
        <taxon>Gammaproteobacteria</taxon>
        <taxon>Alteromonadales</taxon>
        <taxon>Pseudoalteromonadaceae</taxon>
        <taxon>Pseudoalteromonas</taxon>
    </lineage>
</organism>
<comment type="caution">
    <text evidence="2">The sequence shown here is derived from an EMBL/GenBank/DDBJ whole genome shotgun (WGS) entry which is preliminary data.</text>
</comment>
<reference evidence="2 3" key="1">
    <citation type="submission" date="2022-02" db="EMBL/GenBank/DDBJ databases">
        <title>Genome analysis of Beneficial Microorganisms for Coral consortium from Pocillopora damicornis.</title>
        <authorList>
            <person name="Rosado P.M."/>
            <person name="Cardoso P.M."/>
            <person name="Rosado J.G."/>
            <person name="Schultz J."/>
            <person name="Rocha U."/>
            <person name="Costa T.K."/>
            <person name="Peixoto R.S."/>
        </authorList>
    </citation>
    <scope>NUCLEOTIDE SEQUENCE [LARGE SCALE GENOMIC DNA]</scope>
    <source>
        <strain evidence="2 3">BMC5</strain>
    </source>
</reference>
<accession>A0ABT6U657</accession>
<evidence type="ECO:0008006" key="4">
    <source>
        <dbReference type="Google" id="ProtNLM"/>
    </source>
</evidence>
<keyword evidence="3" id="KW-1185">Reference proteome</keyword>
<gene>
    <name evidence="2" type="ORF">MKZ47_20860</name>
</gene>
<sequence length="155" mass="16906">MYRILLTLMLAGALLGVSNAAIADIESELVTYRIVTEDSEEIREETNAVSPNDVIEYELRYTNVSERPKTGLRIVGPIPTETTYIANSASASIMTSLEVSIDGGTSFAAEPLIVTDSSGTQTEISADEYTQIRWNSLVGIQPGETHVFTYRVVVN</sequence>
<evidence type="ECO:0000256" key="1">
    <source>
        <dbReference type="SAM" id="SignalP"/>
    </source>
</evidence>
<evidence type="ECO:0000313" key="2">
    <source>
        <dbReference type="EMBL" id="MDI4671515.1"/>
    </source>
</evidence>
<proteinExistence type="predicted"/>
<dbReference type="Proteomes" id="UP001156974">
    <property type="component" value="Unassembled WGS sequence"/>
</dbReference>
<name>A0ABT6U657_9GAMM</name>
<dbReference type="EMBL" id="JAKUMG010000024">
    <property type="protein sequence ID" value="MDI4671515.1"/>
    <property type="molecule type" value="Genomic_DNA"/>
</dbReference>
<dbReference type="RefSeq" id="WP_175083536.1">
    <property type="nucleotide sequence ID" value="NZ_JAKUMG010000024.1"/>
</dbReference>
<feature type="signal peptide" evidence="1">
    <location>
        <begin position="1"/>
        <end position="23"/>
    </location>
</feature>
<protein>
    <recommendedName>
        <fullName evidence="4">DUF11 domain-containing protein</fullName>
    </recommendedName>
</protein>
<keyword evidence="1" id="KW-0732">Signal</keyword>
<dbReference type="NCBIfam" id="TIGR01451">
    <property type="entry name" value="B_ant_repeat"/>
    <property type="match status" value="1"/>
</dbReference>
<evidence type="ECO:0000313" key="3">
    <source>
        <dbReference type="Proteomes" id="UP001156974"/>
    </source>
</evidence>